<evidence type="ECO:0008006" key="6">
    <source>
        <dbReference type="Google" id="ProtNLM"/>
    </source>
</evidence>
<dbReference type="PANTHER" id="PTHR11092:SF0">
    <property type="entry name" value="EPIMERASE FAMILY PROTEIN SDR39U1"/>
    <property type="match status" value="1"/>
</dbReference>
<name>E1SPF2_FERBD</name>
<feature type="domain" description="DUF1731" evidence="3">
    <location>
        <begin position="249"/>
        <end position="294"/>
    </location>
</feature>
<evidence type="ECO:0000259" key="2">
    <source>
        <dbReference type="Pfam" id="PF01370"/>
    </source>
</evidence>
<dbReference type="InterPro" id="IPR013549">
    <property type="entry name" value="DUF1731"/>
</dbReference>
<dbReference type="KEGG" id="fbl:Fbal_2567"/>
<dbReference type="PANTHER" id="PTHR11092">
    <property type="entry name" value="SUGAR NUCLEOTIDE EPIMERASE RELATED"/>
    <property type="match status" value="1"/>
</dbReference>
<evidence type="ECO:0000259" key="3">
    <source>
        <dbReference type="Pfam" id="PF08338"/>
    </source>
</evidence>
<evidence type="ECO:0000313" key="4">
    <source>
        <dbReference type="EMBL" id="ADN76769.1"/>
    </source>
</evidence>
<dbReference type="Gene3D" id="3.40.50.720">
    <property type="entry name" value="NAD(P)-binding Rossmann-like Domain"/>
    <property type="match status" value="1"/>
</dbReference>
<sequence length="299" mass="32122">MKLLITGGTGFIGRALIARLAPSHDITVLTRNPERALAILGGGIVPLRSLATLTNLDAFDGVINLAGEPIADGRWTTQRKREICDSRWQLTESLVRLHQAGSNPPSVWINASAIGIYGPRDATPVDEQTPIAAMGFAEQVCERWEAIARRVADQTRQCVVRIGLVMHPDGGALKKMLPAFRLGLGGPLGDGQQMMSWIHLQDLVSMLCYLLEHDHCRGVFNGTAPHPVNNKAFSQALGQALGRPAFLPAPAPVLRLALGEMSNLLLTGQAVLPNAAEAAGFQFEYPKLEGALAAMFSRA</sequence>
<comment type="similarity">
    <text evidence="1">Belongs to the NAD(P)-dependent epimerase/dehydratase family. SDR39U1 subfamily.</text>
</comment>
<proteinExistence type="inferred from homology"/>
<dbReference type="SUPFAM" id="SSF51735">
    <property type="entry name" value="NAD(P)-binding Rossmann-fold domains"/>
    <property type="match status" value="1"/>
</dbReference>
<dbReference type="GeneID" id="67182773"/>
<evidence type="ECO:0000313" key="5">
    <source>
        <dbReference type="Proteomes" id="UP000006683"/>
    </source>
</evidence>
<dbReference type="eggNOG" id="COG1090">
    <property type="taxonomic scope" value="Bacteria"/>
</dbReference>
<dbReference type="RefSeq" id="WP_013346075.1">
    <property type="nucleotide sequence ID" value="NC_014541.1"/>
</dbReference>
<organism evidence="4 5">
    <name type="scientific">Ferrimonas balearica (strain DSM 9799 / CCM 4581 / KCTC 23876 / PAT)</name>
    <dbReference type="NCBI Taxonomy" id="550540"/>
    <lineage>
        <taxon>Bacteria</taxon>
        <taxon>Pseudomonadati</taxon>
        <taxon>Pseudomonadota</taxon>
        <taxon>Gammaproteobacteria</taxon>
        <taxon>Alteromonadales</taxon>
        <taxon>Ferrimonadaceae</taxon>
        <taxon>Ferrimonas</taxon>
    </lineage>
</organism>
<dbReference type="InterPro" id="IPR001509">
    <property type="entry name" value="Epimerase_deHydtase"/>
</dbReference>
<dbReference type="Pfam" id="PF08338">
    <property type="entry name" value="DUF1731"/>
    <property type="match status" value="1"/>
</dbReference>
<dbReference type="STRING" id="550540.Fbal_2567"/>
<accession>E1SPF2</accession>
<dbReference type="InterPro" id="IPR010099">
    <property type="entry name" value="SDR39U1"/>
</dbReference>
<reference evidence="4 5" key="1">
    <citation type="journal article" date="2010" name="Stand. Genomic Sci.">
        <title>Complete genome sequence of Ferrimonas balearica type strain (PAT).</title>
        <authorList>
            <person name="Nolan M."/>
            <person name="Sikorski J."/>
            <person name="Davenport K."/>
            <person name="Lucas S."/>
            <person name="Glavina Del Rio T."/>
            <person name="Tice H."/>
            <person name="Cheng J."/>
            <person name="Goodwin L."/>
            <person name="Pitluck S."/>
            <person name="Liolios K."/>
            <person name="Ivanova N."/>
            <person name="Mavromatis K."/>
            <person name="Ovchinnikova G."/>
            <person name="Pati A."/>
            <person name="Chen A."/>
            <person name="Palaniappan K."/>
            <person name="Land M."/>
            <person name="Hauser L."/>
            <person name="Chang Y."/>
            <person name="Jeffries C."/>
            <person name="Tapia R."/>
            <person name="Brettin T."/>
            <person name="Detter J."/>
            <person name="Han C."/>
            <person name="Yasawong M."/>
            <person name="Rohde M."/>
            <person name="Tindall B."/>
            <person name="Goker M."/>
            <person name="Woyke T."/>
            <person name="Bristow J."/>
            <person name="Eisen J."/>
            <person name="Markowitz V."/>
            <person name="Hugenholtz P."/>
            <person name="Kyrpides N."/>
            <person name="Klenk H."/>
            <person name="Lapidus A."/>
        </authorList>
    </citation>
    <scope>NUCLEOTIDE SEQUENCE [LARGE SCALE GENOMIC DNA]</scope>
    <source>
        <strain evidence="5">DSM 9799 / CCM 4581 / KCTC 23876 / PAT</strain>
    </source>
</reference>
<dbReference type="OrthoDB" id="9801773at2"/>
<dbReference type="EMBL" id="CP002209">
    <property type="protein sequence ID" value="ADN76769.1"/>
    <property type="molecule type" value="Genomic_DNA"/>
</dbReference>
<protein>
    <recommendedName>
        <fullName evidence="6">NAD-dependent epimerase/dehydratase</fullName>
    </recommendedName>
</protein>
<gene>
    <name evidence="4" type="ordered locus">Fbal_2567</name>
</gene>
<dbReference type="HOGENOM" id="CLU_047373_0_3_6"/>
<dbReference type="Pfam" id="PF01370">
    <property type="entry name" value="Epimerase"/>
    <property type="match status" value="1"/>
</dbReference>
<evidence type="ECO:0000256" key="1">
    <source>
        <dbReference type="ARBA" id="ARBA00009353"/>
    </source>
</evidence>
<dbReference type="NCBIfam" id="TIGR01777">
    <property type="entry name" value="yfcH"/>
    <property type="match status" value="1"/>
</dbReference>
<dbReference type="InterPro" id="IPR036291">
    <property type="entry name" value="NAD(P)-bd_dom_sf"/>
</dbReference>
<feature type="domain" description="NAD-dependent epimerase/dehydratase" evidence="2">
    <location>
        <begin position="4"/>
        <end position="214"/>
    </location>
</feature>
<dbReference type="Proteomes" id="UP000006683">
    <property type="component" value="Chromosome"/>
</dbReference>
<dbReference type="AlphaFoldDB" id="E1SPF2"/>
<keyword evidence="5" id="KW-1185">Reference proteome</keyword>